<gene>
    <name evidence="2" type="ORF">ACFQ2E_06750</name>
</gene>
<feature type="transmembrane region" description="Helical" evidence="1">
    <location>
        <begin position="105"/>
        <end position="126"/>
    </location>
</feature>
<feature type="transmembrane region" description="Helical" evidence="1">
    <location>
        <begin position="311"/>
        <end position="329"/>
    </location>
</feature>
<dbReference type="RefSeq" id="WP_311938062.1">
    <property type="nucleotide sequence ID" value="NZ_JAVSCK010000002.1"/>
</dbReference>
<evidence type="ECO:0008006" key="4">
    <source>
        <dbReference type="Google" id="ProtNLM"/>
    </source>
</evidence>
<organism evidence="2 3">
    <name type="scientific">Hwangdonia seohaensis</name>
    <dbReference type="NCBI Taxonomy" id="1240727"/>
    <lineage>
        <taxon>Bacteria</taxon>
        <taxon>Pseudomonadati</taxon>
        <taxon>Bacteroidota</taxon>
        <taxon>Flavobacteriia</taxon>
        <taxon>Flavobacteriales</taxon>
        <taxon>Flavobacteriaceae</taxon>
        <taxon>Hwangdonia</taxon>
    </lineage>
</organism>
<dbReference type="EMBL" id="JBHTLJ010000002">
    <property type="protein sequence ID" value="MFD1162108.1"/>
    <property type="molecule type" value="Genomic_DNA"/>
</dbReference>
<keyword evidence="1" id="KW-0812">Transmembrane</keyword>
<sequence>MNRLIDSFYEKFLNNFNVDFQEWIKIIVQITIVLITFIILHRGLFWATILPIEAYYENVIYFGFLKQLVLKPYLLIIVLVFIGFFNKKLLITWRDFGNNNLIRNFLIISTLLLTWFYATYDVNFFFNKVHYTDRILLVVLTLCVYWRPFFLFPYLTVLLAIIGQFEYLPTFSIATPPFLLIKILILFIVFYILKLVTNTFNPTFFLFMLGCLIATHYFTSGLNKFNIYWIFKDQISFLVPSGYANGWLSFLTAKTITDLTGFLSWFNIPLKLLTIAIECGMLLFFIHIKCARFLIFGAAIMHLGIFGFSGIFFWMWVVVLIASLFLFSLKKYNLNKIFNKKYFIISIVIIGGGRFWCQAKSLTWCDAPLSYTYKIYGETSESERYRLAPNFFSHYDYQFTLGAVKFWQEQPRLPITWGATNANMSNYFNTERSVKEIFEYEKLKGSLHKNAIKQKQYEDFLVQYLTNWNKKTAHFDNLMPIQAFPFYWTSPPSKIQDVKEKITRVVIVESTTFYSKKTGFREIRNQELKYLTIPNNQFKR</sequence>
<feature type="transmembrane region" description="Helical" evidence="1">
    <location>
        <begin position="200"/>
        <end position="219"/>
    </location>
</feature>
<comment type="caution">
    <text evidence="2">The sequence shown here is derived from an EMBL/GenBank/DDBJ whole genome shotgun (WGS) entry which is preliminary data.</text>
</comment>
<keyword evidence="1" id="KW-0472">Membrane</keyword>
<proteinExistence type="predicted"/>
<feature type="transmembrane region" description="Helical" evidence="1">
    <location>
        <begin position="26"/>
        <end position="47"/>
    </location>
</feature>
<evidence type="ECO:0000256" key="1">
    <source>
        <dbReference type="SAM" id="Phobius"/>
    </source>
</evidence>
<name>A0ABW3RAY9_9FLAO</name>
<evidence type="ECO:0000313" key="2">
    <source>
        <dbReference type="EMBL" id="MFD1162108.1"/>
    </source>
</evidence>
<feature type="transmembrane region" description="Helical" evidence="1">
    <location>
        <begin position="68"/>
        <end position="85"/>
    </location>
</feature>
<reference evidence="3" key="1">
    <citation type="journal article" date="2019" name="Int. J. Syst. Evol. Microbiol.">
        <title>The Global Catalogue of Microorganisms (GCM) 10K type strain sequencing project: providing services to taxonomists for standard genome sequencing and annotation.</title>
        <authorList>
            <consortium name="The Broad Institute Genomics Platform"/>
            <consortium name="The Broad Institute Genome Sequencing Center for Infectious Disease"/>
            <person name="Wu L."/>
            <person name="Ma J."/>
        </authorList>
    </citation>
    <scope>NUCLEOTIDE SEQUENCE [LARGE SCALE GENOMIC DNA]</scope>
    <source>
        <strain evidence="3">CCUG 63246</strain>
    </source>
</reference>
<feature type="transmembrane region" description="Helical" evidence="1">
    <location>
        <begin position="174"/>
        <end position="193"/>
    </location>
</feature>
<protein>
    <recommendedName>
        <fullName evidence="4">HTTM domain-containing protein</fullName>
    </recommendedName>
</protein>
<feature type="transmembrane region" description="Helical" evidence="1">
    <location>
        <begin position="135"/>
        <end position="162"/>
    </location>
</feature>
<dbReference type="Proteomes" id="UP001597163">
    <property type="component" value="Unassembled WGS sequence"/>
</dbReference>
<accession>A0ABW3RAY9</accession>
<evidence type="ECO:0000313" key="3">
    <source>
        <dbReference type="Proteomes" id="UP001597163"/>
    </source>
</evidence>
<keyword evidence="3" id="KW-1185">Reference proteome</keyword>
<keyword evidence="1" id="KW-1133">Transmembrane helix</keyword>